<dbReference type="InterPro" id="IPR051082">
    <property type="entry name" value="Pentapeptide-BTB/POZ_domain"/>
</dbReference>
<comment type="caution">
    <text evidence="1">The sequence shown here is derived from an EMBL/GenBank/DDBJ whole genome shotgun (WGS) entry which is preliminary data.</text>
</comment>
<dbReference type="EMBL" id="JAFLRJ010000148">
    <property type="protein sequence ID" value="MBO0513334.1"/>
    <property type="molecule type" value="Genomic_DNA"/>
</dbReference>
<evidence type="ECO:0000313" key="2">
    <source>
        <dbReference type="Proteomes" id="UP000664167"/>
    </source>
</evidence>
<keyword evidence="2" id="KW-1185">Reference proteome</keyword>
<accession>A0A939JJ69</accession>
<proteinExistence type="predicted"/>
<name>A0A939JJ69_9ACTN</name>
<dbReference type="Gene3D" id="2.160.20.80">
    <property type="entry name" value="E3 ubiquitin-protein ligase SopA"/>
    <property type="match status" value="1"/>
</dbReference>
<protein>
    <submittedName>
        <fullName evidence="1">Pentapeptide repeat-containing protein</fullName>
    </submittedName>
</protein>
<dbReference type="Pfam" id="PF13599">
    <property type="entry name" value="Pentapeptide_4"/>
    <property type="match status" value="1"/>
</dbReference>
<dbReference type="PANTHER" id="PTHR14136:SF17">
    <property type="entry name" value="BTB_POZ DOMAIN-CONTAINING PROTEIN KCTD9"/>
    <property type="match status" value="1"/>
</dbReference>
<dbReference type="InterPro" id="IPR001646">
    <property type="entry name" value="5peptide_repeat"/>
</dbReference>
<dbReference type="Proteomes" id="UP000664167">
    <property type="component" value="Unassembled WGS sequence"/>
</dbReference>
<dbReference type="AlphaFoldDB" id="A0A939JJ69"/>
<dbReference type="PANTHER" id="PTHR14136">
    <property type="entry name" value="BTB_POZ DOMAIN-CONTAINING PROTEIN KCTD9"/>
    <property type="match status" value="1"/>
</dbReference>
<organism evidence="1 2">
    <name type="scientific">Streptomyces beijiangensis</name>
    <dbReference type="NCBI Taxonomy" id="163361"/>
    <lineage>
        <taxon>Bacteria</taxon>
        <taxon>Bacillati</taxon>
        <taxon>Actinomycetota</taxon>
        <taxon>Actinomycetes</taxon>
        <taxon>Kitasatosporales</taxon>
        <taxon>Streptomycetaceae</taxon>
        <taxon>Streptomyces</taxon>
    </lineage>
</organism>
<evidence type="ECO:0000313" key="1">
    <source>
        <dbReference type="EMBL" id="MBO0513334.1"/>
    </source>
</evidence>
<sequence>MQPHTDRRIRVTPPALTGPDVQLAQIASLDAGRGLLHGFHCVGAELRDLELDQAYLTTGRVTGLRSTRTDFTGVRTDSLAFEDCALGTLQWSKGKLSRSAFRGCKLMGAAFTDVTVDNVLFENCRLDYTAFTRLRTAGRLVFSRCVLTEASFTGCDLRHAVFDDCTLRLTEFGRGYYRNCDLRGNDLSTLLGVHRLEEVIINSGQQFQLAEALVAALEVTFGEDLDDEH</sequence>
<dbReference type="RefSeq" id="WP_206962759.1">
    <property type="nucleotide sequence ID" value="NZ_BAAAJJ010000003.1"/>
</dbReference>
<dbReference type="Pfam" id="PF00805">
    <property type="entry name" value="Pentapeptide"/>
    <property type="match status" value="1"/>
</dbReference>
<reference evidence="1" key="1">
    <citation type="submission" date="2021-03" db="EMBL/GenBank/DDBJ databases">
        <title>Streptomyces poriferae sp. nov., a novel marine sponge-derived Actinobacteria species with anti-MRSA activity.</title>
        <authorList>
            <person name="Sandoval-Powers M."/>
            <person name="Kralova S."/>
            <person name="Nguyen G.-S."/>
            <person name="Fawwal D."/>
            <person name="Degnes K."/>
            <person name="Klinkenberg G."/>
            <person name="Sletta H."/>
            <person name="Wentzel A."/>
            <person name="Liles M.R."/>
        </authorList>
    </citation>
    <scope>NUCLEOTIDE SEQUENCE</scope>
    <source>
        <strain evidence="1">DSM 41794</strain>
    </source>
</reference>
<dbReference type="SUPFAM" id="SSF141571">
    <property type="entry name" value="Pentapeptide repeat-like"/>
    <property type="match status" value="1"/>
</dbReference>
<gene>
    <name evidence="1" type="ORF">J0695_16220</name>
</gene>